<dbReference type="EMBL" id="CAMGYJ010000005">
    <property type="protein sequence ID" value="CAI0417286.1"/>
    <property type="molecule type" value="Genomic_DNA"/>
</dbReference>
<evidence type="ECO:0000313" key="2">
    <source>
        <dbReference type="EMBL" id="CAI0417286.1"/>
    </source>
</evidence>
<feature type="region of interest" description="Disordered" evidence="1">
    <location>
        <begin position="173"/>
        <end position="193"/>
    </location>
</feature>
<evidence type="ECO:0000256" key="1">
    <source>
        <dbReference type="SAM" id="MobiDB-lite"/>
    </source>
</evidence>
<dbReference type="Proteomes" id="UP001154282">
    <property type="component" value="Unassembled WGS sequence"/>
</dbReference>
<feature type="region of interest" description="Disordered" evidence="1">
    <location>
        <begin position="208"/>
        <end position="228"/>
    </location>
</feature>
<feature type="compositionally biased region" description="Low complexity" evidence="1">
    <location>
        <begin position="208"/>
        <end position="219"/>
    </location>
</feature>
<name>A0AAV0K5K6_9ROSI</name>
<feature type="compositionally biased region" description="Acidic residues" evidence="1">
    <location>
        <begin position="62"/>
        <end position="71"/>
    </location>
</feature>
<reference evidence="2" key="1">
    <citation type="submission" date="2022-08" db="EMBL/GenBank/DDBJ databases">
        <authorList>
            <person name="Gutierrez-Valencia J."/>
        </authorList>
    </citation>
    <scope>NUCLEOTIDE SEQUENCE</scope>
</reference>
<feature type="compositionally biased region" description="Polar residues" evidence="1">
    <location>
        <begin position="178"/>
        <end position="193"/>
    </location>
</feature>
<evidence type="ECO:0000313" key="3">
    <source>
        <dbReference type="Proteomes" id="UP001154282"/>
    </source>
</evidence>
<keyword evidence="3" id="KW-1185">Reference proteome</keyword>
<sequence>MPSTFAIGEEQEEKFQHRWTFRRKDDNELDSSSNESSSSDDEPSLKQPKRASTLGPANDNNDHDDDGEGNDVNEIQKKGSRRRATSSSKTKDDAAKNKRKMRAVPAKRGNQQRKKSNDNGNGNAATEQVLLNELKNYMSSLLDDMKATRGNLLTWLKEELQKVIAEEVALELDRRQSKSSQLPQQNGSLEASTQSQYQTLLLSKQFQHQTDFQPQQQKHLPSSEDNTRMQNQRTLQANIQQQQQNHFWPFKRDQSCEVVTPQRSDKNKRPSDAYNYCNLPAENPNDYSMAIVPVSSTEEEGREEGFGLFAKPDSIPEKQPKIVLGISANHSAGEASRRSRKGKRVAEDKQVNCSQAILSLPSSVKDKAGRLEFEPLSFTYNNPSGQATSSTYLTLPSVNNKSHDASENRWLDAALSFNSNVQTRVQGSYLGYFQRLLQPEESSSSRSFTPLGSRDLSYFRDNCMSSPGVGSGFPVGLHQSVNGHLTIQSQLGLGGLPRETNHGVGLRMAEGGIRFSGGSYSTMPGQHIPNNIHGRSMAFQDGFQFQK</sequence>
<accession>A0AAV0K5K6</accession>
<dbReference type="AlphaFoldDB" id="A0AAV0K5K6"/>
<protein>
    <submittedName>
        <fullName evidence="2">Uncharacterized protein</fullName>
    </submittedName>
</protein>
<organism evidence="2 3">
    <name type="scientific">Linum tenue</name>
    <dbReference type="NCBI Taxonomy" id="586396"/>
    <lineage>
        <taxon>Eukaryota</taxon>
        <taxon>Viridiplantae</taxon>
        <taxon>Streptophyta</taxon>
        <taxon>Embryophyta</taxon>
        <taxon>Tracheophyta</taxon>
        <taxon>Spermatophyta</taxon>
        <taxon>Magnoliopsida</taxon>
        <taxon>eudicotyledons</taxon>
        <taxon>Gunneridae</taxon>
        <taxon>Pentapetalae</taxon>
        <taxon>rosids</taxon>
        <taxon>fabids</taxon>
        <taxon>Malpighiales</taxon>
        <taxon>Linaceae</taxon>
        <taxon>Linum</taxon>
    </lineage>
</organism>
<comment type="caution">
    <text evidence="2">The sequence shown here is derived from an EMBL/GenBank/DDBJ whole genome shotgun (WGS) entry which is preliminary data.</text>
</comment>
<proteinExistence type="predicted"/>
<feature type="region of interest" description="Disordered" evidence="1">
    <location>
        <begin position="1"/>
        <end position="124"/>
    </location>
</feature>
<gene>
    <name evidence="2" type="ORF">LITE_LOCUS17257</name>
</gene>